<reference evidence="6 7" key="1">
    <citation type="journal article" date="2016" name="Nat. Commun.">
        <title>Extremotolerant tardigrade genome and improved radiotolerance of human cultured cells by tardigrade-unique protein.</title>
        <authorList>
            <person name="Hashimoto T."/>
            <person name="Horikawa D.D."/>
            <person name="Saito Y."/>
            <person name="Kuwahara H."/>
            <person name="Kozuka-Hata H."/>
            <person name="Shin-I T."/>
            <person name="Minakuchi Y."/>
            <person name="Ohishi K."/>
            <person name="Motoyama A."/>
            <person name="Aizu T."/>
            <person name="Enomoto A."/>
            <person name="Kondo K."/>
            <person name="Tanaka S."/>
            <person name="Hara Y."/>
            <person name="Koshikawa S."/>
            <person name="Sagara H."/>
            <person name="Miura T."/>
            <person name="Yokobori S."/>
            <person name="Miyagawa K."/>
            <person name="Suzuki Y."/>
            <person name="Kubo T."/>
            <person name="Oyama M."/>
            <person name="Kohara Y."/>
            <person name="Fujiyama A."/>
            <person name="Arakawa K."/>
            <person name="Katayama T."/>
            <person name="Toyoda A."/>
            <person name="Kunieda T."/>
        </authorList>
    </citation>
    <scope>NUCLEOTIDE SEQUENCE [LARGE SCALE GENOMIC DNA]</scope>
    <source>
        <strain evidence="6 7">YOKOZUNA-1</strain>
    </source>
</reference>
<evidence type="ECO:0000313" key="7">
    <source>
        <dbReference type="Proteomes" id="UP000186922"/>
    </source>
</evidence>
<name>A0A1D1V2F9_RAMVA</name>
<dbReference type="STRING" id="947166.A0A1D1V2F9"/>
<sequence>MQAGGEFDPNFDRKVRKVAEKLSDNVHGILNEPSLGMYRIHEHVRKSMPVLVQKKMETSQQIQQLQGACYDMEQTLNGARCVMNSKKHFAAVHDLLKNSIFLAQHIQYERTRSLNVDLQTRRDRHTQGRTGVPSSISVDIPDESRRSSSLSRIKQSRTTNSLRTDAMP</sequence>
<evidence type="ECO:0008006" key="8">
    <source>
        <dbReference type="Google" id="ProtNLM"/>
    </source>
</evidence>
<feature type="compositionally biased region" description="Polar residues" evidence="5">
    <location>
        <begin position="147"/>
        <end position="168"/>
    </location>
</feature>
<evidence type="ECO:0000256" key="2">
    <source>
        <dbReference type="ARBA" id="ARBA00010463"/>
    </source>
</evidence>
<comment type="subcellular location">
    <subcellularLocation>
        <location evidence="1">Lysosome membrane</location>
    </subcellularLocation>
</comment>
<feature type="region of interest" description="Disordered" evidence="5">
    <location>
        <begin position="119"/>
        <end position="168"/>
    </location>
</feature>
<accession>A0A1D1V2F9</accession>
<dbReference type="Pfam" id="PF10167">
    <property type="entry name" value="BORCS8"/>
    <property type="match status" value="1"/>
</dbReference>
<keyword evidence="7" id="KW-1185">Reference proteome</keyword>
<keyword evidence="4" id="KW-0458">Lysosome</keyword>
<organism evidence="6 7">
    <name type="scientific">Ramazzottius varieornatus</name>
    <name type="common">Water bear</name>
    <name type="synonym">Tardigrade</name>
    <dbReference type="NCBI Taxonomy" id="947166"/>
    <lineage>
        <taxon>Eukaryota</taxon>
        <taxon>Metazoa</taxon>
        <taxon>Ecdysozoa</taxon>
        <taxon>Tardigrada</taxon>
        <taxon>Eutardigrada</taxon>
        <taxon>Parachela</taxon>
        <taxon>Hypsibioidea</taxon>
        <taxon>Ramazzottiidae</taxon>
        <taxon>Ramazzottius</taxon>
    </lineage>
</organism>
<dbReference type="GO" id="GO:0005765">
    <property type="term" value="C:lysosomal membrane"/>
    <property type="evidence" value="ECO:0007669"/>
    <property type="project" value="UniProtKB-SubCell"/>
</dbReference>
<evidence type="ECO:0000256" key="1">
    <source>
        <dbReference type="ARBA" id="ARBA00004656"/>
    </source>
</evidence>
<comment type="similarity">
    <text evidence="2">Belongs to the BORCS8 family.</text>
</comment>
<dbReference type="Proteomes" id="UP000186922">
    <property type="component" value="Unassembled WGS sequence"/>
</dbReference>
<protein>
    <recommendedName>
        <fullName evidence="8">BLOC-1-related complex subunit 8 homolog</fullName>
    </recommendedName>
</protein>
<dbReference type="AlphaFoldDB" id="A0A1D1V2F9"/>
<evidence type="ECO:0000256" key="3">
    <source>
        <dbReference type="ARBA" id="ARBA00023136"/>
    </source>
</evidence>
<comment type="caution">
    <text evidence="6">The sequence shown here is derived from an EMBL/GenBank/DDBJ whole genome shotgun (WGS) entry which is preliminary data.</text>
</comment>
<dbReference type="GO" id="GO:0099078">
    <property type="term" value="C:BORC complex"/>
    <property type="evidence" value="ECO:0007669"/>
    <property type="project" value="TreeGrafter"/>
</dbReference>
<evidence type="ECO:0000256" key="5">
    <source>
        <dbReference type="SAM" id="MobiDB-lite"/>
    </source>
</evidence>
<dbReference type="InterPro" id="IPR019320">
    <property type="entry name" value="BORCS8"/>
</dbReference>
<evidence type="ECO:0000256" key="4">
    <source>
        <dbReference type="ARBA" id="ARBA00023228"/>
    </source>
</evidence>
<dbReference type="OrthoDB" id="10044187at2759"/>
<dbReference type="PANTHER" id="PTHR21146:SF0">
    <property type="entry name" value="BLOC-1-RELATED COMPLEX SUBUNIT 8"/>
    <property type="match status" value="1"/>
</dbReference>
<evidence type="ECO:0000313" key="6">
    <source>
        <dbReference type="EMBL" id="GAU95999.1"/>
    </source>
</evidence>
<feature type="compositionally biased region" description="Polar residues" evidence="5">
    <location>
        <begin position="128"/>
        <end position="137"/>
    </location>
</feature>
<gene>
    <name evidence="6" type="primary">RvY_07509-1</name>
    <name evidence="6" type="synonym">RvY_07509.1</name>
    <name evidence="6" type="ORF">RvY_07509</name>
</gene>
<proteinExistence type="inferred from homology"/>
<keyword evidence="3" id="KW-0472">Membrane</keyword>
<dbReference type="EMBL" id="BDGG01000003">
    <property type="protein sequence ID" value="GAU95999.1"/>
    <property type="molecule type" value="Genomic_DNA"/>
</dbReference>
<dbReference type="PANTHER" id="PTHR21146">
    <property type="entry name" value="MEF2B PROTEIN"/>
    <property type="match status" value="1"/>
</dbReference>